<name>D5AVS2_RHOCB</name>
<dbReference type="NCBIfam" id="TIGR00838">
    <property type="entry name" value="argH"/>
    <property type="match status" value="1"/>
</dbReference>
<dbReference type="InterPro" id="IPR022761">
    <property type="entry name" value="Fumarate_lyase_N"/>
</dbReference>
<keyword evidence="9" id="KW-0614">Plasmid</keyword>
<dbReference type="EMBL" id="CP001313">
    <property type="protein sequence ID" value="ADE87407.1"/>
    <property type="molecule type" value="Genomic_DNA"/>
</dbReference>
<reference key="1">
    <citation type="submission" date="2008-12" db="EMBL/GenBank/DDBJ databases">
        <title>Complete genome sequence of Rhodobacter capsulatus SB1003.</title>
        <authorList>
            <person name="Strnad H."/>
            <person name="Lapidus A."/>
            <person name="Vlcek C."/>
            <person name="Ulbrich P."/>
            <person name="Paces J."/>
            <person name="Maltsev N."/>
            <person name="Kumar V."/>
            <person name="Kogan Y."/>
            <person name="Milgram A."/>
            <person name="Rebrekov D."/>
            <person name="Mazur M."/>
            <person name="Cox R."/>
            <person name="Kyrpides N."/>
            <person name="Kolar M."/>
            <person name="Sachova J."/>
            <person name="Ridl J."/>
            <person name="Ivanova N."/>
            <person name="Kapatral V."/>
            <person name="Los T."/>
            <person name="Lykidis A."/>
            <person name="Mikhailova N."/>
            <person name="Reznik G."/>
            <person name="Vasieva O."/>
            <person name="Fonstein M."/>
            <person name="Paces V."/>
            <person name="Haselkorn R."/>
        </authorList>
    </citation>
    <scope>NUCLEOTIDE SEQUENCE</scope>
    <source>
        <strain>SB1003</strain>
    </source>
</reference>
<dbReference type="PRINTS" id="PR00149">
    <property type="entry name" value="FUMRATELYASE"/>
</dbReference>
<comment type="subcellular location">
    <subcellularLocation>
        <location evidence="6">Cytoplasm</location>
    </subcellularLocation>
</comment>
<dbReference type="GO" id="GO:0042450">
    <property type="term" value="P:L-arginine biosynthetic process via ornithine"/>
    <property type="evidence" value="ECO:0007669"/>
    <property type="project" value="UniProtKB-UniRule"/>
</dbReference>
<gene>
    <name evidence="6" type="primary">argH</name>
    <name evidence="9" type="ordered locus">RCAP_rcp00154</name>
</gene>
<dbReference type="InterPro" id="IPR029419">
    <property type="entry name" value="Arg_succ_lyase_C"/>
</dbReference>
<dbReference type="SUPFAM" id="SSF48557">
    <property type="entry name" value="L-aspartase-like"/>
    <property type="match status" value="1"/>
</dbReference>
<dbReference type="PANTHER" id="PTHR43814">
    <property type="entry name" value="ARGININOSUCCINATE LYASE"/>
    <property type="match status" value="1"/>
</dbReference>
<evidence type="ECO:0000256" key="2">
    <source>
        <dbReference type="ARBA" id="ARBA00004941"/>
    </source>
</evidence>
<dbReference type="InterPro" id="IPR008948">
    <property type="entry name" value="L-Aspartase-like"/>
</dbReference>
<dbReference type="Gene3D" id="1.10.40.30">
    <property type="entry name" value="Fumarase/aspartase (C-terminal domain)"/>
    <property type="match status" value="1"/>
</dbReference>
<dbReference type="GeneID" id="31492454"/>
<dbReference type="EC" id="4.3.2.1" evidence="3 6"/>
<evidence type="ECO:0000256" key="5">
    <source>
        <dbReference type="ARBA" id="ARBA00023239"/>
    </source>
</evidence>
<evidence type="ECO:0000256" key="6">
    <source>
        <dbReference type="HAMAP-Rule" id="MF_00006"/>
    </source>
</evidence>
<evidence type="ECO:0000259" key="8">
    <source>
        <dbReference type="Pfam" id="PF14698"/>
    </source>
</evidence>
<evidence type="ECO:0000313" key="9">
    <source>
        <dbReference type="EMBL" id="ADE87407.1"/>
    </source>
</evidence>
<dbReference type="RefSeq" id="WP_013069376.1">
    <property type="nucleotide sequence ID" value="NC_014035.1"/>
</dbReference>
<accession>D5AVS2</accession>
<dbReference type="Gene3D" id="1.20.200.10">
    <property type="entry name" value="Fumarase/aspartase (Central domain)"/>
    <property type="match status" value="1"/>
</dbReference>
<dbReference type="Gene3D" id="1.10.275.10">
    <property type="entry name" value="Fumarase/aspartase (N-terminal domain)"/>
    <property type="match status" value="1"/>
</dbReference>
<keyword evidence="4 6" id="KW-0055">Arginine biosynthesis</keyword>
<dbReference type="AlphaFoldDB" id="D5AVS2"/>
<dbReference type="GO" id="GO:0004056">
    <property type="term" value="F:argininosuccinate lyase activity"/>
    <property type="evidence" value="ECO:0007669"/>
    <property type="project" value="UniProtKB-UniRule"/>
</dbReference>
<dbReference type="InterPro" id="IPR024083">
    <property type="entry name" value="Fumarase/histidase_N"/>
</dbReference>
<dbReference type="GO" id="GO:0005829">
    <property type="term" value="C:cytosol"/>
    <property type="evidence" value="ECO:0007669"/>
    <property type="project" value="TreeGrafter"/>
</dbReference>
<comment type="similarity">
    <text evidence="6">Belongs to the lyase 1 family. Argininosuccinate lyase subfamily.</text>
</comment>
<keyword evidence="6" id="KW-0963">Cytoplasm</keyword>
<dbReference type="CDD" id="cd01359">
    <property type="entry name" value="Argininosuccinate_lyase"/>
    <property type="match status" value="1"/>
</dbReference>
<keyword evidence="5 6" id="KW-0456">Lyase</keyword>
<keyword evidence="10" id="KW-1185">Reference proteome</keyword>
<feature type="domain" description="Fumarate lyase N-terminal" evidence="7">
    <location>
        <begin position="45"/>
        <end position="303"/>
    </location>
</feature>
<evidence type="ECO:0000256" key="4">
    <source>
        <dbReference type="ARBA" id="ARBA00022571"/>
    </source>
</evidence>
<dbReference type="PANTHER" id="PTHR43814:SF1">
    <property type="entry name" value="ARGININOSUCCINATE LYASE"/>
    <property type="match status" value="1"/>
</dbReference>
<comment type="pathway">
    <text evidence="2 6">Amino-acid biosynthesis; L-arginine biosynthesis; L-arginine from L-ornithine and carbamoyl phosphate: step 3/3.</text>
</comment>
<dbReference type="HAMAP" id="MF_00006">
    <property type="entry name" value="Arg_succ_lyase"/>
    <property type="match status" value="1"/>
</dbReference>
<organism evidence="9 10">
    <name type="scientific">Rhodobacter capsulatus (strain ATCC BAA-309 / NBRC 16581 / SB1003)</name>
    <dbReference type="NCBI Taxonomy" id="272942"/>
    <lineage>
        <taxon>Bacteria</taxon>
        <taxon>Pseudomonadati</taxon>
        <taxon>Pseudomonadota</taxon>
        <taxon>Alphaproteobacteria</taxon>
        <taxon>Rhodobacterales</taxon>
        <taxon>Rhodobacter group</taxon>
        <taxon>Rhodobacter</taxon>
    </lineage>
</organism>
<reference evidence="9 10" key="2">
    <citation type="journal article" date="2010" name="J. Bacteriol.">
        <title>Complete genome sequence of the photosynthetic purple nonsulfur bacterium Rhodobacter capsulatus SB 1003.</title>
        <authorList>
            <person name="Strnad H."/>
            <person name="Lapidus A."/>
            <person name="Paces J."/>
            <person name="Ulbrich P."/>
            <person name="Vlcek C."/>
            <person name="Paces V."/>
            <person name="Haselkorn R."/>
        </authorList>
    </citation>
    <scope>NUCLEOTIDE SEQUENCE [LARGE SCALE GENOMIC DNA]</scope>
    <source>
        <strain evidence="10">ATCC BAA-309 / NBRC 16581 / SB1003</strain>
        <plasmid evidence="9 10">pRCB133</plasmid>
    </source>
</reference>
<evidence type="ECO:0000259" key="7">
    <source>
        <dbReference type="Pfam" id="PF00206"/>
    </source>
</evidence>
<evidence type="ECO:0000256" key="1">
    <source>
        <dbReference type="ARBA" id="ARBA00000985"/>
    </source>
</evidence>
<dbReference type="InterPro" id="IPR009049">
    <property type="entry name" value="Argininosuccinate_lyase"/>
</dbReference>
<dbReference type="Proteomes" id="UP000002361">
    <property type="component" value="Plasmid pRCB133"/>
</dbReference>
<dbReference type="Pfam" id="PF14698">
    <property type="entry name" value="ASL_C2"/>
    <property type="match status" value="1"/>
</dbReference>
<evidence type="ECO:0000256" key="3">
    <source>
        <dbReference type="ARBA" id="ARBA00012338"/>
    </source>
</evidence>
<sequence length="499" mass="53638">MKNSVSSRLTERTAAEVARTIYAPPMQGFDAAALERMCALNEAHAVMLAECGLIPAEIARTLLRGIATIRAEGPGAIDLDPQFEDSYFAFENRLGQVIGKATAGWLHIGRSRNDIGATLDRMAAREVCLGLLAEMAATRRACLAAAARHKMTVMPGYTHLQPAQPITFGYYLANVARGMERDYDRLAAVYDRADACALGMAALAGTSFAIDRPRVAQMLGFSGLATPGLDAVASRDFVTEMLWAVTSAQVLFSRVAQDFYVFTTWEFGALGFPDRVAGTSSIMPQKKNMLPLEYFRAEAGRSIGALAGALSAVKGSNYSIGLDSVREGVTDAWPTFERFRATLPLLRLIFETATPDAERLLARCSANFSTATDLADGLVRDFGVSFRDAHHVVGRAVQMVIAAGGDARQLTVQVLNAAAEEEIGRSFDLAEDKLRRWMDPVQAVSARKVPGGTAPEAVEAMLQEMQGRLDADETARAARIGHLGGAARALSTRVAALID</sequence>
<keyword evidence="6" id="KW-0028">Amino-acid biosynthesis</keyword>
<dbReference type="InterPro" id="IPR000362">
    <property type="entry name" value="Fumarate_lyase_fam"/>
</dbReference>
<dbReference type="OrthoDB" id="9769623at2"/>
<feature type="domain" description="Argininosuccinate lyase C-terminal" evidence="8">
    <location>
        <begin position="368"/>
        <end position="444"/>
    </location>
</feature>
<comment type="catalytic activity">
    <reaction evidence="1 6">
        <text>2-(N(omega)-L-arginino)succinate = fumarate + L-arginine</text>
        <dbReference type="Rhea" id="RHEA:24020"/>
        <dbReference type="ChEBI" id="CHEBI:29806"/>
        <dbReference type="ChEBI" id="CHEBI:32682"/>
        <dbReference type="ChEBI" id="CHEBI:57472"/>
        <dbReference type="EC" id="4.3.2.1"/>
    </reaction>
</comment>
<dbReference type="PRINTS" id="PR00145">
    <property type="entry name" value="ARGSUCLYASE"/>
</dbReference>
<geneLocation type="plasmid" evidence="9 10">
    <name>pRCB133</name>
</geneLocation>
<dbReference type="Pfam" id="PF00206">
    <property type="entry name" value="Lyase_1"/>
    <property type="match status" value="1"/>
</dbReference>
<dbReference type="KEGG" id="rcp:RCAP_rcp00154"/>
<evidence type="ECO:0000313" key="10">
    <source>
        <dbReference type="Proteomes" id="UP000002361"/>
    </source>
</evidence>
<protein>
    <recommendedName>
        <fullName evidence="3 6">Argininosuccinate lyase</fullName>
        <shortName evidence="6">ASAL</shortName>
        <ecNumber evidence="3 6">4.3.2.1</ecNumber>
    </recommendedName>
    <alternativeName>
        <fullName evidence="6">Arginosuccinase</fullName>
    </alternativeName>
</protein>
<dbReference type="HOGENOM" id="CLU_027272_2_3_5"/>
<dbReference type="UniPathway" id="UPA00068">
    <property type="reaction ID" value="UER00114"/>
</dbReference>
<proteinExistence type="inferred from homology"/>